<dbReference type="RefSeq" id="WP_250198136.1">
    <property type="nucleotide sequence ID" value="NZ_CP097636.1"/>
</dbReference>
<evidence type="ECO:0000313" key="5">
    <source>
        <dbReference type="EMBL" id="URI09925.1"/>
    </source>
</evidence>
<feature type="repeat" description="TPR" evidence="3">
    <location>
        <begin position="512"/>
        <end position="545"/>
    </location>
</feature>
<proteinExistence type="predicted"/>
<dbReference type="InterPro" id="IPR011990">
    <property type="entry name" value="TPR-like_helical_dom_sf"/>
</dbReference>
<organism evidence="5 6">
    <name type="scientific">Aquincola tertiaricarbonis</name>
    <dbReference type="NCBI Taxonomy" id="391953"/>
    <lineage>
        <taxon>Bacteria</taxon>
        <taxon>Pseudomonadati</taxon>
        <taxon>Pseudomonadota</taxon>
        <taxon>Betaproteobacteria</taxon>
        <taxon>Burkholderiales</taxon>
        <taxon>Sphaerotilaceae</taxon>
        <taxon>Aquincola</taxon>
    </lineage>
</organism>
<dbReference type="InterPro" id="IPR014266">
    <property type="entry name" value="PEP-CTERM_TPR_PrsT"/>
</dbReference>
<sequence length="967" mass="103233">MPRSSPRSALRSASRPIARRWRQQAMALPLSITLALPLALLLPASAAAAAPATTRSTKGDAQSARYYEDALSRYQKRDFTGAVLQLKNALQIDRSQLPVHVLLGQALLAQGDAAAAEVSLTEALRLGVDRAEVVLPLAQALLAQGKQADLLRQPRLAPEGLPAATQAALLLVRSAAQADLGDAAQALQSVQQSRALQPGADSWLAEVPIRLRARQLAEAATAADRALALAPDSAAAQYQKGAVLHVQGQLAGALAAYDAALRADPAHLEARVARIGIRLDQQRDAEAATDVAELQRLSPREPRGAYLKALLAERKGDAAAAQTALRQVTDLIDPVPLDYIRYRPQVLMLNGLAHFGLNEREKAKPYLELLQRLQGHSPVSKLLAQIYLDENNPDRAIVLLEAQLQAQPSDSQAMMLLASAQMARGQHARAAELMQAALSAQDTPAVRTALGLSLLGSGQGSAAIQQLEAALQKDPGQQRAAVALTGLYLTNGQPAKALVLAERLVQQQPRQAALYNLLGNARLRNGQAEPARAAFEQALKLDPKMLPPQVNLARLDAQAGRFDAASQRLAGLIARDGRNIDAMLEMASLARRQQRPADVQRWLEKAAATADGRDVRPGLALVDLHLQAGRAEAAMEPLRKLGAKAPQNLAVLLAEARVRLAVADAAGARNTLATATRVAHFDAPVQVEIARLQLAAANAEGAAYSLQKALSGQPGHLPALALQAELALRRGDLAQAEQQARQIAQLAPRRAIGYSLQADVLMARQQPAAAIDLYRKAHQVEPSTDTAIRLFSAQGSQPDGARLALPTLEQWLKAQPQDRVAQRALADGQARAGLLPAARASYEALLRQQPDDAGTLNNLANVLLKQGDTGALAVAERALALRPADANVIDTAGWAAFQAGQADRALQLLRDARLRAPDNPDIRFHLATVLAKAGRRDEARDEIDAVLRGDRRFDSAAQAQALRRTLQ</sequence>
<keyword evidence="2 3" id="KW-0802">TPR repeat</keyword>
<dbReference type="Proteomes" id="UP001056201">
    <property type="component" value="Chromosome 2"/>
</dbReference>
<dbReference type="PANTHER" id="PTHR45586">
    <property type="entry name" value="TPR REPEAT-CONTAINING PROTEIN PA4667"/>
    <property type="match status" value="1"/>
</dbReference>
<feature type="signal peptide" evidence="4">
    <location>
        <begin position="1"/>
        <end position="49"/>
    </location>
</feature>
<evidence type="ECO:0000256" key="3">
    <source>
        <dbReference type="PROSITE-ProRule" id="PRU00339"/>
    </source>
</evidence>
<dbReference type="Pfam" id="PF14559">
    <property type="entry name" value="TPR_19"/>
    <property type="match status" value="3"/>
</dbReference>
<accession>A0ABY4SBF1</accession>
<dbReference type="PANTHER" id="PTHR45586:SF14">
    <property type="entry name" value="TETRATRICOPEPTIDE TPR_2 REPEAT PROTEIN"/>
    <property type="match status" value="1"/>
</dbReference>
<dbReference type="PROSITE" id="PS50005">
    <property type="entry name" value="TPR"/>
    <property type="match status" value="2"/>
</dbReference>
<dbReference type="EMBL" id="CP097636">
    <property type="protein sequence ID" value="URI09925.1"/>
    <property type="molecule type" value="Genomic_DNA"/>
</dbReference>
<name>A0ABY4SBF1_AQUTE</name>
<keyword evidence="6" id="KW-1185">Reference proteome</keyword>
<keyword evidence="1" id="KW-0677">Repeat</keyword>
<evidence type="ECO:0000256" key="2">
    <source>
        <dbReference type="ARBA" id="ARBA00022803"/>
    </source>
</evidence>
<evidence type="ECO:0000256" key="1">
    <source>
        <dbReference type="ARBA" id="ARBA00022737"/>
    </source>
</evidence>
<dbReference type="InterPro" id="IPR051012">
    <property type="entry name" value="CellSynth/LPSAsmb/PSIAsmb"/>
</dbReference>
<dbReference type="Pfam" id="PF13432">
    <property type="entry name" value="TPR_16"/>
    <property type="match status" value="4"/>
</dbReference>
<dbReference type="InterPro" id="IPR019734">
    <property type="entry name" value="TPR_rpt"/>
</dbReference>
<protein>
    <submittedName>
        <fullName evidence="5">PEP-CTERM system TPR-repeat protein PrsT</fullName>
    </submittedName>
</protein>
<evidence type="ECO:0000256" key="4">
    <source>
        <dbReference type="SAM" id="SignalP"/>
    </source>
</evidence>
<gene>
    <name evidence="5" type="primary">prsT</name>
    <name evidence="5" type="ORF">MW290_30780</name>
</gene>
<dbReference type="SMART" id="SM00028">
    <property type="entry name" value="TPR"/>
    <property type="match status" value="13"/>
</dbReference>
<evidence type="ECO:0000313" key="6">
    <source>
        <dbReference type="Proteomes" id="UP001056201"/>
    </source>
</evidence>
<keyword evidence="4" id="KW-0732">Signal</keyword>
<feature type="chain" id="PRO_5046643244" evidence="4">
    <location>
        <begin position="50"/>
        <end position="967"/>
    </location>
</feature>
<dbReference type="Gene3D" id="1.25.40.10">
    <property type="entry name" value="Tetratricopeptide repeat domain"/>
    <property type="match status" value="5"/>
</dbReference>
<reference evidence="5" key="1">
    <citation type="submission" date="2022-05" db="EMBL/GenBank/DDBJ databases">
        <title>An RpoN-dependent PEP-CTERM gene is involved in floc formation of an Aquincola tertiaricarbonis strain.</title>
        <authorList>
            <person name="Qiu D."/>
            <person name="Xia M."/>
        </authorList>
    </citation>
    <scope>NUCLEOTIDE SEQUENCE</scope>
    <source>
        <strain evidence="5">RN12</strain>
    </source>
</reference>
<dbReference type="NCBIfam" id="TIGR02917">
    <property type="entry name" value="PEP_TPR_lipo"/>
    <property type="match status" value="1"/>
</dbReference>
<dbReference type="SUPFAM" id="SSF48452">
    <property type="entry name" value="TPR-like"/>
    <property type="match status" value="4"/>
</dbReference>
<feature type="repeat" description="TPR" evidence="3">
    <location>
        <begin position="234"/>
        <end position="267"/>
    </location>
</feature>